<proteinExistence type="predicted"/>
<dbReference type="AlphaFoldDB" id="A0A1W6NYX0"/>
<dbReference type="STRING" id="92947.BVG79_01096"/>
<keyword evidence="2" id="KW-1185">Reference proteome</keyword>
<sequence length="64" mass="7393">MGVAYEAILLTVRLDFGEISAQSRLNFSCSSAYFECRFGKIQFYFTLVCTFYLQETYSMICITT</sequence>
<evidence type="ECO:0000313" key="2">
    <source>
        <dbReference type="Proteomes" id="UP000242447"/>
    </source>
</evidence>
<reference evidence="1 2" key="1">
    <citation type="submission" date="2017-02" db="EMBL/GenBank/DDBJ databases">
        <title>Ketogulonicigenium robustum SPU B003 Genome sequencing and assembly.</title>
        <authorList>
            <person name="Li Y."/>
            <person name="Liu L."/>
            <person name="Wang C."/>
            <person name="Zhang M."/>
            <person name="Zhang T."/>
            <person name="Zhang Y."/>
        </authorList>
    </citation>
    <scope>NUCLEOTIDE SEQUENCE [LARGE SCALE GENOMIC DNA]</scope>
    <source>
        <strain evidence="1 2">SPU_B003</strain>
    </source>
</reference>
<accession>A0A1W6NYX0</accession>
<organism evidence="1 2">
    <name type="scientific">Ketogulonicigenium robustum</name>
    <dbReference type="NCBI Taxonomy" id="92947"/>
    <lineage>
        <taxon>Bacteria</taxon>
        <taxon>Pseudomonadati</taxon>
        <taxon>Pseudomonadota</taxon>
        <taxon>Alphaproteobacteria</taxon>
        <taxon>Rhodobacterales</taxon>
        <taxon>Roseobacteraceae</taxon>
        <taxon>Ketogulonicigenium</taxon>
    </lineage>
</organism>
<dbReference type="Proteomes" id="UP000242447">
    <property type="component" value="Chromosome"/>
</dbReference>
<name>A0A1W6NYX0_9RHOB</name>
<evidence type="ECO:0000313" key="1">
    <source>
        <dbReference type="EMBL" id="ARO14442.1"/>
    </source>
</evidence>
<dbReference type="EMBL" id="CP019937">
    <property type="protein sequence ID" value="ARO14442.1"/>
    <property type="molecule type" value="Genomic_DNA"/>
</dbReference>
<gene>
    <name evidence="1" type="ORF">BVG79_01096</name>
</gene>
<dbReference type="KEGG" id="kro:BVG79_01096"/>
<protein>
    <submittedName>
        <fullName evidence="1">Uncharacterized protein</fullName>
    </submittedName>
</protein>